<dbReference type="OrthoDB" id="1470350at2759"/>
<evidence type="ECO:0000256" key="2">
    <source>
        <dbReference type="ARBA" id="ARBA00010617"/>
    </source>
</evidence>
<dbReference type="InterPro" id="IPR001128">
    <property type="entry name" value="Cyt_P450"/>
</dbReference>
<dbReference type="GO" id="GO:0016705">
    <property type="term" value="F:oxidoreductase activity, acting on paired donors, with incorporation or reduction of molecular oxygen"/>
    <property type="evidence" value="ECO:0007669"/>
    <property type="project" value="InterPro"/>
</dbReference>
<evidence type="ECO:0000256" key="8">
    <source>
        <dbReference type="PIRSR" id="PIRSR602401-1"/>
    </source>
</evidence>
<name>A0A423X821_9PEZI</name>
<dbReference type="AlphaFoldDB" id="A0A423X821"/>
<keyword evidence="3 8" id="KW-0349">Heme</keyword>
<evidence type="ECO:0000256" key="5">
    <source>
        <dbReference type="ARBA" id="ARBA00023002"/>
    </source>
</evidence>
<dbReference type="InParanoid" id="A0A423X821"/>
<dbReference type="GO" id="GO:0020037">
    <property type="term" value="F:heme binding"/>
    <property type="evidence" value="ECO:0007669"/>
    <property type="project" value="InterPro"/>
</dbReference>
<keyword evidence="5 9" id="KW-0560">Oxidoreductase</keyword>
<dbReference type="GO" id="GO:0004497">
    <property type="term" value="F:monooxygenase activity"/>
    <property type="evidence" value="ECO:0007669"/>
    <property type="project" value="UniProtKB-KW"/>
</dbReference>
<dbReference type="Proteomes" id="UP000285146">
    <property type="component" value="Unassembled WGS sequence"/>
</dbReference>
<evidence type="ECO:0000256" key="6">
    <source>
        <dbReference type="ARBA" id="ARBA00023004"/>
    </source>
</evidence>
<dbReference type="PANTHER" id="PTHR24305">
    <property type="entry name" value="CYTOCHROME P450"/>
    <property type="match status" value="1"/>
</dbReference>
<dbReference type="GO" id="GO:0005506">
    <property type="term" value="F:iron ion binding"/>
    <property type="evidence" value="ECO:0007669"/>
    <property type="project" value="InterPro"/>
</dbReference>
<evidence type="ECO:0000256" key="4">
    <source>
        <dbReference type="ARBA" id="ARBA00022723"/>
    </source>
</evidence>
<dbReference type="PRINTS" id="PR00385">
    <property type="entry name" value="P450"/>
</dbReference>
<feature type="transmembrane region" description="Helical" evidence="10">
    <location>
        <begin position="12"/>
        <end position="32"/>
    </location>
</feature>
<keyword evidence="10" id="KW-0472">Membrane</keyword>
<feature type="binding site" description="axial binding residue" evidence="8">
    <location>
        <position position="453"/>
    </location>
    <ligand>
        <name>heme</name>
        <dbReference type="ChEBI" id="CHEBI:30413"/>
    </ligand>
    <ligandPart>
        <name>Fe</name>
        <dbReference type="ChEBI" id="CHEBI:18248"/>
    </ligandPart>
</feature>
<evidence type="ECO:0000256" key="7">
    <source>
        <dbReference type="ARBA" id="ARBA00023033"/>
    </source>
</evidence>
<keyword evidence="6 8" id="KW-0408">Iron</keyword>
<evidence type="ECO:0000256" key="10">
    <source>
        <dbReference type="SAM" id="Phobius"/>
    </source>
</evidence>
<dbReference type="CDD" id="cd11058">
    <property type="entry name" value="CYP60B-like"/>
    <property type="match status" value="1"/>
</dbReference>
<evidence type="ECO:0000256" key="1">
    <source>
        <dbReference type="ARBA" id="ARBA00001971"/>
    </source>
</evidence>
<sequence length="507" mass="57650">MASVSYRTSDAITWAIGALLGYIALRVVYNLFFHPLRKIPGPIGHRSSELPNVFSLLRGKWTRDVLPLVEKYGPVVRIGPNHLIFTDPDAWKDIYSHHNGAVVKGEEFEKNMLFYRNKGVQPSILSETRDNHALIRRQLSHGFSEKSLRDQEPIIKGYVDLLMKRLRERCVPVRGAGTETESGLESKTAFDMRRWYTFTTFDVIGDLAFGEPFGCLEKGEANERVTTIERGLTSQNFGIAVKLLGLERLLEVLVRGRAVFRRNIMQQMTDTLRRRMELSIERPDLIEGLLRKKEDWNIPFNLLRANATILVIAGSETTATLLSGITYLLLKNPECLEKAKEEVRSSFTHEDDITFSSVQNLSYMLACLKEALRCYPPVAGTLARIAPKGGAHVAGHFVPEGTAVSIAQWPMFHSSRNFSDSFSFKPERFLEPEKFPNDRLDAVQPFSVGPRDCIGKNLAYAEMRTILARLLVNFDMELADPEQDWLDQKVFFLWTKPPLNVYLTPVR</sequence>
<protein>
    <submittedName>
        <fullName evidence="11">Uncharacterized protein</fullName>
    </submittedName>
</protein>
<evidence type="ECO:0000313" key="12">
    <source>
        <dbReference type="Proteomes" id="UP000285146"/>
    </source>
</evidence>
<proteinExistence type="inferred from homology"/>
<organism evidence="11 12">
    <name type="scientific">Cytospora leucostoma</name>
    <dbReference type="NCBI Taxonomy" id="1230097"/>
    <lineage>
        <taxon>Eukaryota</taxon>
        <taxon>Fungi</taxon>
        <taxon>Dikarya</taxon>
        <taxon>Ascomycota</taxon>
        <taxon>Pezizomycotina</taxon>
        <taxon>Sordariomycetes</taxon>
        <taxon>Sordariomycetidae</taxon>
        <taxon>Diaporthales</taxon>
        <taxon>Cytosporaceae</taxon>
        <taxon>Cytospora</taxon>
    </lineage>
</organism>
<dbReference type="STRING" id="1230097.A0A423X821"/>
<keyword evidence="4 8" id="KW-0479">Metal-binding</keyword>
<evidence type="ECO:0000256" key="3">
    <source>
        <dbReference type="ARBA" id="ARBA00022617"/>
    </source>
</evidence>
<dbReference type="InterPro" id="IPR002401">
    <property type="entry name" value="Cyt_P450_E_grp-I"/>
</dbReference>
<dbReference type="PRINTS" id="PR00463">
    <property type="entry name" value="EP450I"/>
</dbReference>
<dbReference type="InterPro" id="IPR050121">
    <property type="entry name" value="Cytochrome_P450_monoxygenase"/>
</dbReference>
<keyword evidence="7 9" id="KW-0503">Monooxygenase</keyword>
<dbReference type="SUPFAM" id="SSF48264">
    <property type="entry name" value="Cytochrome P450"/>
    <property type="match status" value="1"/>
</dbReference>
<comment type="caution">
    <text evidence="11">The sequence shown here is derived from an EMBL/GenBank/DDBJ whole genome shotgun (WGS) entry which is preliminary data.</text>
</comment>
<keyword evidence="12" id="KW-1185">Reference proteome</keyword>
<gene>
    <name evidence="11" type="ORF">VPNG_05167</name>
</gene>
<dbReference type="InterPro" id="IPR036396">
    <property type="entry name" value="Cyt_P450_sf"/>
</dbReference>
<keyword evidence="10" id="KW-0812">Transmembrane</keyword>
<keyword evidence="10" id="KW-1133">Transmembrane helix</keyword>
<accession>A0A423X821</accession>
<dbReference type="EMBL" id="LKEB01000024">
    <property type="protein sequence ID" value="ROW11957.1"/>
    <property type="molecule type" value="Genomic_DNA"/>
</dbReference>
<reference evidence="11 12" key="1">
    <citation type="submission" date="2015-09" db="EMBL/GenBank/DDBJ databases">
        <title>Host preference determinants of Valsa canker pathogens revealed by comparative genomics.</title>
        <authorList>
            <person name="Yin Z."/>
            <person name="Huang L."/>
        </authorList>
    </citation>
    <scope>NUCLEOTIDE SEQUENCE [LARGE SCALE GENOMIC DNA]</scope>
    <source>
        <strain evidence="11 12">SXYLt</strain>
    </source>
</reference>
<comment type="cofactor">
    <cofactor evidence="1 8">
        <name>heme</name>
        <dbReference type="ChEBI" id="CHEBI:30413"/>
    </cofactor>
</comment>
<dbReference type="PANTHER" id="PTHR24305:SF230">
    <property type="entry name" value="P450, PUTATIVE (EUROFUNG)-RELATED"/>
    <property type="match status" value="1"/>
</dbReference>
<dbReference type="Pfam" id="PF00067">
    <property type="entry name" value="p450"/>
    <property type="match status" value="1"/>
</dbReference>
<comment type="similarity">
    <text evidence="2 9">Belongs to the cytochrome P450 family.</text>
</comment>
<dbReference type="InterPro" id="IPR017972">
    <property type="entry name" value="Cyt_P450_CS"/>
</dbReference>
<evidence type="ECO:0000313" key="11">
    <source>
        <dbReference type="EMBL" id="ROW11957.1"/>
    </source>
</evidence>
<evidence type="ECO:0000256" key="9">
    <source>
        <dbReference type="RuleBase" id="RU000461"/>
    </source>
</evidence>
<dbReference type="Gene3D" id="1.10.630.10">
    <property type="entry name" value="Cytochrome P450"/>
    <property type="match status" value="1"/>
</dbReference>
<dbReference type="PROSITE" id="PS00086">
    <property type="entry name" value="CYTOCHROME_P450"/>
    <property type="match status" value="1"/>
</dbReference>